<evidence type="ECO:0000313" key="3">
    <source>
        <dbReference type="Proteomes" id="UP000494106"/>
    </source>
</evidence>
<gene>
    <name evidence="2" type="ORF">APLA_LOCUS13701</name>
    <name evidence="1" type="ORF">APLA_LOCUS4723</name>
</gene>
<organism evidence="2 4">
    <name type="scientific">Arctia plantaginis</name>
    <name type="common">Wood tiger moth</name>
    <name type="synonym">Phalaena plantaginis</name>
    <dbReference type="NCBI Taxonomy" id="874455"/>
    <lineage>
        <taxon>Eukaryota</taxon>
        <taxon>Metazoa</taxon>
        <taxon>Ecdysozoa</taxon>
        <taxon>Arthropoda</taxon>
        <taxon>Hexapoda</taxon>
        <taxon>Insecta</taxon>
        <taxon>Pterygota</taxon>
        <taxon>Neoptera</taxon>
        <taxon>Endopterygota</taxon>
        <taxon>Lepidoptera</taxon>
        <taxon>Glossata</taxon>
        <taxon>Ditrysia</taxon>
        <taxon>Noctuoidea</taxon>
        <taxon>Erebidae</taxon>
        <taxon>Arctiinae</taxon>
        <taxon>Arctia</taxon>
    </lineage>
</organism>
<dbReference type="Proteomes" id="UP000494256">
    <property type="component" value="Unassembled WGS sequence"/>
</dbReference>
<evidence type="ECO:0000313" key="4">
    <source>
        <dbReference type="Proteomes" id="UP000494256"/>
    </source>
</evidence>
<sequence length="66" mass="7704">MMGKYFGKSNIGCREKKEDKVFAEEYAAMDRSRECCRTVLPRKRQNEVHGNDCQCSLARGTLRRNM</sequence>
<keyword evidence="3" id="KW-1185">Reference proteome</keyword>
<reference evidence="3 4" key="1">
    <citation type="submission" date="2020-04" db="EMBL/GenBank/DDBJ databases">
        <authorList>
            <person name="Wallbank WR R."/>
            <person name="Pardo Diaz C."/>
            <person name="Kozak K."/>
            <person name="Martin S."/>
            <person name="Jiggins C."/>
            <person name="Moest M."/>
            <person name="Warren A I."/>
            <person name="Byers J.R.P. K."/>
            <person name="Montejo-Kovacevich G."/>
            <person name="Yen C E."/>
        </authorList>
    </citation>
    <scope>NUCLEOTIDE SEQUENCE [LARGE SCALE GENOMIC DNA]</scope>
</reference>
<dbReference type="EMBL" id="CADEBC010000476">
    <property type="protein sequence ID" value="CAB3232134.1"/>
    <property type="molecule type" value="Genomic_DNA"/>
</dbReference>
<name>A0A8S1B4U9_ARCPL</name>
<protein>
    <submittedName>
        <fullName evidence="2">Uncharacterized protein</fullName>
    </submittedName>
</protein>
<dbReference type="Proteomes" id="UP000494106">
    <property type="component" value="Unassembled WGS sequence"/>
</dbReference>
<evidence type="ECO:0000313" key="2">
    <source>
        <dbReference type="EMBL" id="CAB3251650.1"/>
    </source>
</evidence>
<proteinExistence type="predicted"/>
<evidence type="ECO:0000313" key="1">
    <source>
        <dbReference type="EMBL" id="CAB3232134.1"/>
    </source>
</evidence>
<dbReference type="EMBL" id="CADEBD010000360">
    <property type="protein sequence ID" value="CAB3251650.1"/>
    <property type="molecule type" value="Genomic_DNA"/>
</dbReference>
<accession>A0A8S1B4U9</accession>
<dbReference type="AlphaFoldDB" id="A0A8S1B4U9"/>
<comment type="caution">
    <text evidence="2">The sequence shown here is derived from an EMBL/GenBank/DDBJ whole genome shotgun (WGS) entry which is preliminary data.</text>
</comment>